<dbReference type="SUPFAM" id="SSF51905">
    <property type="entry name" value="FAD/NAD(P)-binding domain"/>
    <property type="match status" value="1"/>
</dbReference>
<dbReference type="Proteomes" id="UP001139319">
    <property type="component" value="Unassembled WGS sequence"/>
</dbReference>
<feature type="binding site" evidence="2">
    <location>
        <position position="79"/>
    </location>
    <ligand>
        <name>7-chloro-L-tryptophan</name>
        <dbReference type="ChEBI" id="CHEBI:58713"/>
    </ligand>
</feature>
<keyword evidence="2" id="KW-0274">FAD</keyword>
<accession>A0A9X2HWX4</accession>
<reference evidence="3" key="2">
    <citation type="submission" date="2023-01" db="EMBL/GenBank/DDBJ databases">
        <title>Gilvimarinus xylanilyticus HB14 isolated from Caulerpa lentillifera aquaculture base in Hainan, China.</title>
        <authorList>
            <person name="Zhang Y.-J."/>
        </authorList>
    </citation>
    <scope>NUCLEOTIDE SEQUENCE</scope>
    <source>
        <strain evidence="3">HB14</strain>
    </source>
</reference>
<dbReference type="RefSeq" id="WP_253967926.1">
    <property type="nucleotide sequence ID" value="NZ_JAMFTH010000002.1"/>
</dbReference>
<proteinExistence type="predicted"/>
<dbReference type="GO" id="GO:0004497">
    <property type="term" value="F:monooxygenase activity"/>
    <property type="evidence" value="ECO:0007669"/>
    <property type="project" value="InterPro"/>
</dbReference>
<dbReference type="InterPro" id="IPR006905">
    <property type="entry name" value="Flavin_halogenase"/>
</dbReference>
<keyword evidence="4" id="KW-1185">Reference proteome</keyword>
<evidence type="ECO:0000256" key="1">
    <source>
        <dbReference type="PIRSR" id="PIRSR011396-1"/>
    </source>
</evidence>
<dbReference type="GO" id="GO:0000166">
    <property type="term" value="F:nucleotide binding"/>
    <property type="evidence" value="ECO:0007669"/>
    <property type="project" value="UniProtKB-KW"/>
</dbReference>
<feature type="binding site" evidence="2">
    <location>
        <position position="331"/>
    </location>
    <ligand>
        <name>FAD</name>
        <dbReference type="ChEBI" id="CHEBI:57692"/>
    </ligand>
</feature>
<feature type="binding site" evidence="2">
    <location>
        <position position="183"/>
    </location>
    <ligand>
        <name>FAD</name>
        <dbReference type="ChEBI" id="CHEBI:57692"/>
    </ligand>
</feature>
<dbReference type="InterPro" id="IPR050816">
    <property type="entry name" value="Flavin-dep_Halogenase_NPB"/>
</dbReference>
<evidence type="ECO:0000256" key="2">
    <source>
        <dbReference type="PIRSR" id="PIRSR011396-2"/>
    </source>
</evidence>
<reference evidence="3" key="1">
    <citation type="submission" date="2022-05" db="EMBL/GenBank/DDBJ databases">
        <authorList>
            <person name="Sun H.-N."/>
        </authorList>
    </citation>
    <scope>NUCLEOTIDE SEQUENCE</scope>
    <source>
        <strain evidence="3">HB14</strain>
    </source>
</reference>
<dbReference type="AlphaFoldDB" id="A0A9X2HWX4"/>
<name>A0A9X2HWX4_9GAMM</name>
<dbReference type="InterPro" id="IPR036188">
    <property type="entry name" value="FAD/NAD-bd_sf"/>
</dbReference>
<dbReference type="PANTHER" id="PTHR43747">
    <property type="entry name" value="FAD-BINDING PROTEIN"/>
    <property type="match status" value="1"/>
</dbReference>
<dbReference type="PANTHER" id="PTHR43747:SF4">
    <property type="entry name" value="FLAVIN-DEPENDENT TRYPTOPHAN HALOGENASE"/>
    <property type="match status" value="1"/>
</dbReference>
<dbReference type="EMBL" id="JAMFTH010000002">
    <property type="protein sequence ID" value="MCP8899635.1"/>
    <property type="molecule type" value="Genomic_DNA"/>
</dbReference>
<comment type="caution">
    <text evidence="3">The sequence shown here is derived from an EMBL/GenBank/DDBJ whole genome shotgun (WGS) entry which is preliminary data.</text>
</comment>
<evidence type="ECO:0000313" key="4">
    <source>
        <dbReference type="Proteomes" id="UP001139319"/>
    </source>
</evidence>
<dbReference type="InterPro" id="IPR033856">
    <property type="entry name" value="Trp_halogen"/>
</dbReference>
<evidence type="ECO:0000313" key="3">
    <source>
        <dbReference type="EMBL" id="MCP8899635.1"/>
    </source>
</evidence>
<organism evidence="3 4">
    <name type="scientific">Gilvimarinus xylanilyticus</name>
    <dbReference type="NCBI Taxonomy" id="2944139"/>
    <lineage>
        <taxon>Bacteria</taxon>
        <taxon>Pseudomonadati</taxon>
        <taxon>Pseudomonadota</taxon>
        <taxon>Gammaproteobacteria</taxon>
        <taxon>Cellvibrionales</taxon>
        <taxon>Cellvibrionaceae</taxon>
        <taxon>Gilvimarinus</taxon>
    </lineage>
</organism>
<feature type="binding site" evidence="2">
    <location>
        <position position="344"/>
    </location>
    <ligand>
        <name>FAD</name>
        <dbReference type="ChEBI" id="CHEBI:57692"/>
    </ligand>
</feature>
<dbReference type="Gene3D" id="3.50.50.60">
    <property type="entry name" value="FAD/NAD(P)-binding domain"/>
    <property type="match status" value="1"/>
</dbReference>
<sequence length="511" mass="56650">MASPLAKKIVIVGGGTAGWMSAAAFARLLPSECKVTLVESQQIGTVGVGEATIPHIRYFNQLLGIPERDFMRETQATYKLAIEFTGWGNASSRYMHPFSAFGADLGGVDFHHHFLTARAIGSNAALDDFSLAAQLARGNRFAPPPDEPGLGYGYAYHLDATAYASFLRRYAEARRVVRREGKVERVTTAPNDGRIAALVLESGEVIEGDLFIDCSGFRSLLLGKTLGVSFESWRQWLPCDRAVAQASEPLTPLPSYTRSRATASGWQWRIPLQHRTGNGQVYSSECISDDEACAQLQRALNSAPLSDPNFIQFEAGYRTHSWEKNCVAIGLSSGFLEPLESTSIYLIQMAIVKLVEFFPDADEHISREAFNRWMGMEYRRVRDFLVLHYHLNRRQDSDFWRYCADMNIPASLQEKIELFRESAVVQHYDQGLFAQPSWLAVYFGQGLVPLGWDSRAASVSADKVARTLHGLASQLQTMAERAPAHAEVLARGGLKREPPAAMNLYGGGRES</sequence>
<keyword evidence="2" id="KW-0547">Nucleotide-binding</keyword>
<feature type="active site" evidence="1">
    <location>
        <position position="79"/>
    </location>
</feature>
<gene>
    <name evidence="3" type="ORF">M6D89_10015</name>
</gene>
<dbReference type="PIRSF" id="PIRSF011396">
    <property type="entry name" value="Trp_halogenase"/>
    <property type="match status" value="1"/>
</dbReference>
<dbReference type="Pfam" id="PF04820">
    <property type="entry name" value="Trp_halogenase"/>
    <property type="match status" value="1"/>
</dbReference>
<protein>
    <submittedName>
        <fullName evidence="3">Tryptophan 7-halogenase</fullName>
    </submittedName>
</protein>
<feature type="binding site" evidence="2">
    <location>
        <position position="340"/>
    </location>
    <ligand>
        <name>L-tryptophan</name>
        <dbReference type="ChEBI" id="CHEBI:57912"/>
    </ligand>
</feature>
<keyword evidence="2" id="KW-0285">Flavoprotein</keyword>
<feature type="binding site" evidence="2">
    <location>
        <begin position="14"/>
        <end position="17"/>
    </location>
    <ligand>
        <name>FAD</name>
        <dbReference type="ChEBI" id="CHEBI:57692"/>
    </ligand>
</feature>